<dbReference type="Proteomes" id="UP000183209">
    <property type="component" value="Unassembled WGS sequence"/>
</dbReference>
<dbReference type="Pfam" id="PF07521">
    <property type="entry name" value="RMMBL"/>
    <property type="match status" value="1"/>
</dbReference>
<dbReference type="RefSeq" id="WP_074979740.1">
    <property type="nucleotide sequence ID" value="NZ_FPAG01000008.1"/>
</dbReference>
<dbReference type="Pfam" id="PF10996">
    <property type="entry name" value="Beta-Casp"/>
    <property type="match status" value="1"/>
</dbReference>
<evidence type="ECO:0000313" key="4">
    <source>
        <dbReference type="EMBL" id="SFT09009.1"/>
    </source>
</evidence>
<dbReference type="CDD" id="cd16295">
    <property type="entry name" value="TTHA0252-CPSF-like_MBL-fold"/>
    <property type="match status" value="1"/>
</dbReference>
<dbReference type="GO" id="GO:0004521">
    <property type="term" value="F:RNA endonuclease activity"/>
    <property type="evidence" value="ECO:0007669"/>
    <property type="project" value="TreeGrafter"/>
</dbReference>
<name>A0A1I6V5Q2_9FLAO</name>
<proteinExistence type="predicted"/>
<evidence type="ECO:0000259" key="3">
    <source>
        <dbReference type="SMART" id="SM01027"/>
    </source>
</evidence>
<feature type="domain" description="Metallo-beta-lactamase" evidence="2">
    <location>
        <begin position="18"/>
        <end position="236"/>
    </location>
</feature>
<reference evidence="4 5" key="1">
    <citation type="submission" date="2016-10" db="EMBL/GenBank/DDBJ databases">
        <authorList>
            <person name="de Groot N.N."/>
        </authorList>
    </citation>
    <scope>NUCLEOTIDE SEQUENCE [LARGE SCALE GENOMIC DNA]</scope>
    <source>
        <strain evidence="4 5">CGMCC 1.6114</strain>
    </source>
</reference>
<dbReference type="InterPro" id="IPR036866">
    <property type="entry name" value="RibonucZ/Hydroxyglut_hydro"/>
</dbReference>
<dbReference type="InterPro" id="IPR022712">
    <property type="entry name" value="Beta_Casp"/>
</dbReference>
<dbReference type="GO" id="GO:0016787">
    <property type="term" value="F:hydrolase activity"/>
    <property type="evidence" value="ECO:0007669"/>
    <property type="project" value="UniProtKB-KW"/>
</dbReference>
<evidence type="ECO:0000256" key="1">
    <source>
        <dbReference type="ARBA" id="ARBA00022801"/>
    </source>
</evidence>
<dbReference type="Gene3D" id="3.60.15.10">
    <property type="entry name" value="Ribonuclease Z/Hydroxyacylglutathione hydrolase-like"/>
    <property type="match status" value="1"/>
</dbReference>
<dbReference type="SUPFAM" id="SSF56281">
    <property type="entry name" value="Metallo-hydrolase/oxidoreductase"/>
    <property type="match status" value="1"/>
</dbReference>
<dbReference type="InterPro" id="IPR001279">
    <property type="entry name" value="Metallo-B-lactamas"/>
</dbReference>
<evidence type="ECO:0000313" key="5">
    <source>
        <dbReference type="Proteomes" id="UP000183209"/>
    </source>
</evidence>
<dbReference type="InterPro" id="IPR011108">
    <property type="entry name" value="RMMBL"/>
</dbReference>
<gene>
    <name evidence="4" type="ORF">SAMN04487906_2885</name>
</gene>
<dbReference type="OrthoDB" id="9803916at2"/>
<dbReference type="PANTHER" id="PTHR11203:SF37">
    <property type="entry name" value="INTEGRATOR COMPLEX SUBUNIT 11"/>
    <property type="match status" value="1"/>
</dbReference>
<feature type="domain" description="Beta-Casp" evidence="3">
    <location>
        <begin position="252"/>
        <end position="371"/>
    </location>
</feature>
<dbReference type="SMART" id="SM00849">
    <property type="entry name" value="Lactamase_B"/>
    <property type="match status" value="1"/>
</dbReference>
<keyword evidence="1" id="KW-0378">Hydrolase</keyword>
<dbReference type="AlphaFoldDB" id="A0A1I6V5Q2"/>
<dbReference type="Pfam" id="PF00753">
    <property type="entry name" value="Lactamase_B"/>
    <property type="match status" value="1"/>
</dbReference>
<dbReference type="EMBL" id="FPAG01000008">
    <property type="protein sequence ID" value="SFT09009.1"/>
    <property type="molecule type" value="Genomic_DNA"/>
</dbReference>
<dbReference type="PANTHER" id="PTHR11203">
    <property type="entry name" value="CLEAVAGE AND POLYADENYLATION SPECIFICITY FACTOR FAMILY MEMBER"/>
    <property type="match status" value="1"/>
</dbReference>
<accession>A0A1I6V5Q2</accession>
<dbReference type="Gene3D" id="3.40.50.10890">
    <property type="match status" value="1"/>
</dbReference>
<organism evidence="4 5">
    <name type="scientific">Zhouia amylolytica</name>
    <dbReference type="NCBI Taxonomy" id="376730"/>
    <lineage>
        <taxon>Bacteria</taxon>
        <taxon>Pseudomonadati</taxon>
        <taxon>Bacteroidota</taxon>
        <taxon>Flavobacteriia</taxon>
        <taxon>Flavobacteriales</taxon>
        <taxon>Flavobacteriaceae</taxon>
        <taxon>Zhouia</taxon>
    </lineage>
</organism>
<sequence>MKTNKVKVHFYGAAQTVTGSKYLIELDDCIVMVDCGLFQGEKLLREENWKDLPFDASSIDYILITHGHLDHVGYLPKIVNQGFQGKILGTEPTLAIAKIILEDSAKIQEEEAEKANEEGYSKHHPALPLYTLEDVGNTLSLFQSQPKNNWINLAEQVSVRFRYNGHILGATFVELVINGKYFVFSGDVGREQDVLLDIPEKPEKADYLFLESTYGDRLHSREPVENKLVDLINSTIYNRGNFIIPSFAVERIQTLLIILWRMYKKNKIPNIPIFVDSPMGDRVLDVFLNYDNWHKINVSEFKAMIHHVNFVSSYRETWEVIDNKQPKIIIAGSGMVTGGRVLTYLQQLIDEENTTILLVGFQAEGTRGRALQEGVKELKFFGKYYPVKAKVESISSLSAHADQNELLNWLSNLEKKPERLFLVHGEEGAMKVLKTEIHKRYQYNVYIPKLYESVSLSIDS</sequence>
<evidence type="ECO:0000259" key="2">
    <source>
        <dbReference type="SMART" id="SM00849"/>
    </source>
</evidence>
<dbReference type="SMART" id="SM01027">
    <property type="entry name" value="Beta-Casp"/>
    <property type="match status" value="1"/>
</dbReference>
<protein>
    <submittedName>
        <fullName evidence="4">Metallo-beta-lactamase family protein</fullName>
    </submittedName>
</protein>
<dbReference type="InterPro" id="IPR050698">
    <property type="entry name" value="MBL"/>
</dbReference>